<feature type="region of interest" description="Disordered" evidence="8">
    <location>
        <begin position="92"/>
        <end position="166"/>
    </location>
</feature>
<feature type="compositionally biased region" description="Acidic residues" evidence="8">
    <location>
        <begin position="783"/>
        <end position="797"/>
    </location>
</feature>
<feature type="compositionally biased region" description="Acidic residues" evidence="8">
    <location>
        <begin position="62"/>
        <end position="73"/>
    </location>
</feature>
<feature type="compositionally biased region" description="Basic and acidic residues" evidence="8">
    <location>
        <begin position="754"/>
        <end position="768"/>
    </location>
</feature>
<feature type="compositionally biased region" description="Basic and acidic residues" evidence="8">
    <location>
        <begin position="235"/>
        <end position="246"/>
    </location>
</feature>
<keyword evidence="12" id="KW-1185">Reference proteome</keyword>
<feature type="region of interest" description="Disordered" evidence="8">
    <location>
        <begin position="658"/>
        <end position="700"/>
    </location>
</feature>
<evidence type="ECO:0000256" key="1">
    <source>
        <dbReference type="ARBA" id="ARBA00004123"/>
    </source>
</evidence>
<evidence type="ECO:0000259" key="9">
    <source>
        <dbReference type="Pfam" id="PF09329"/>
    </source>
</evidence>
<comment type="subcellular location">
    <subcellularLocation>
        <location evidence="1">Nucleus</location>
    </subcellularLocation>
</comment>
<feature type="region of interest" description="Disordered" evidence="8">
    <location>
        <begin position="291"/>
        <end position="341"/>
    </location>
</feature>
<organism evidence="11 12">
    <name type="scientific">Phialemonium atrogriseum</name>
    <dbReference type="NCBI Taxonomy" id="1093897"/>
    <lineage>
        <taxon>Eukaryota</taxon>
        <taxon>Fungi</taxon>
        <taxon>Dikarya</taxon>
        <taxon>Ascomycota</taxon>
        <taxon>Pezizomycotina</taxon>
        <taxon>Sordariomycetes</taxon>
        <taxon>Sordariomycetidae</taxon>
        <taxon>Cephalothecales</taxon>
        <taxon>Cephalothecaceae</taxon>
        <taxon>Phialemonium</taxon>
    </lineage>
</organism>
<feature type="region of interest" description="Disordered" evidence="8">
    <location>
        <begin position="183"/>
        <end position="246"/>
    </location>
</feature>
<evidence type="ECO:0000256" key="2">
    <source>
        <dbReference type="ARBA" id="ARBA00009679"/>
    </source>
</evidence>
<keyword evidence="7" id="KW-0539">Nucleus</keyword>
<dbReference type="InterPro" id="IPR040184">
    <property type="entry name" value="Mcm10"/>
</dbReference>
<dbReference type="GO" id="GO:0043596">
    <property type="term" value="C:nuclear replication fork"/>
    <property type="evidence" value="ECO:0007669"/>
    <property type="project" value="TreeGrafter"/>
</dbReference>
<keyword evidence="6" id="KW-0862">Zinc</keyword>
<feature type="domain" description="MCM10 OB-fold" evidence="10">
    <location>
        <begin position="351"/>
        <end position="489"/>
    </location>
</feature>
<evidence type="ECO:0000256" key="6">
    <source>
        <dbReference type="ARBA" id="ARBA00022833"/>
    </source>
</evidence>
<dbReference type="GO" id="GO:0003688">
    <property type="term" value="F:DNA replication origin binding"/>
    <property type="evidence" value="ECO:0007669"/>
    <property type="project" value="TreeGrafter"/>
</dbReference>
<protein>
    <recommendedName>
        <fullName evidence="13">Zinc finger Mcm10/DnaG-type domain-containing protein</fullName>
    </recommendedName>
</protein>
<comment type="similarity">
    <text evidence="2">Belongs to the MCM10 family.</text>
</comment>
<name>A0AAJ0C203_9PEZI</name>
<keyword evidence="5" id="KW-0863">Zinc-finger</keyword>
<dbReference type="FunFam" id="2.40.50.140:FF:000174">
    <property type="entry name" value="DNA replication licensing factor mcm10"/>
    <property type="match status" value="1"/>
</dbReference>
<dbReference type="AlphaFoldDB" id="A0AAJ0C203"/>
<reference evidence="11" key="1">
    <citation type="submission" date="2023-06" db="EMBL/GenBank/DDBJ databases">
        <title>Genome-scale phylogeny and comparative genomics of the fungal order Sordariales.</title>
        <authorList>
            <consortium name="Lawrence Berkeley National Laboratory"/>
            <person name="Hensen N."/>
            <person name="Bonometti L."/>
            <person name="Westerberg I."/>
            <person name="Brannstrom I.O."/>
            <person name="Guillou S."/>
            <person name="Cros-Aarteil S."/>
            <person name="Calhoun S."/>
            <person name="Haridas S."/>
            <person name="Kuo A."/>
            <person name="Mondo S."/>
            <person name="Pangilinan J."/>
            <person name="Riley R."/>
            <person name="Labutti K."/>
            <person name="Andreopoulos B."/>
            <person name="Lipzen A."/>
            <person name="Chen C."/>
            <person name="Yanf M."/>
            <person name="Daum C."/>
            <person name="Ng V."/>
            <person name="Clum A."/>
            <person name="Steindorff A."/>
            <person name="Ohm R."/>
            <person name="Martin F."/>
            <person name="Silar P."/>
            <person name="Natvig D."/>
            <person name="Lalanne C."/>
            <person name="Gautier V."/>
            <person name="Ament-Velasquez S.L."/>
            <person name="Kruys A."/>
            <person name="Hutchinson M.I."/>
            <person name="Powell A.J."/>
            <person name="Barry K."/>
            <person name="Miller A.N."/>
            <person name="Grigoriev I.V."/>
            <person name="Debuchy R."/>
            <person name="Gladieux P."/>
            <person name="Thoren M.H."/>
            <person name="Johannesson H."/>
        </authorList>
    </citation>
    <scope>NUCLEOTIDE SEQUENCE</scope>
    <source>
        <strain evidence="11">8032-3</strain>
    </source>
</reference>
<evidence type="ECO:0000256" key="3">
    <source>
        <dbReference type="ARBA" id="ARBA00022705"/>
    </source>
</evidence>
<feature type="region of interest" description="Disordered" evidence="8">
    <location>
        <begin position="570"/>
        <end position="617"/>
    </location>
</feature>
<dbReference type="Pfam" id="PF09329">
    <property type="entry name" value="zf-primase"/>
    <property type="match status" value="1"/>
</dbReference>
<sequence length="797" mass="86739">MASQWPPRSPHEALLGTPGGRDRVRRAYDGSSPSPSPSKSKTSRPTSMLASRPVNGARGGDPEDELQDDDDEETLQLKLQAIEARLRLKKLQTAKSQRNPAAGLATECHRAGPESAPASAAGLREVPLQSRLAAARERMDREISQKQAQVPASPVKKAQSTADLQTSPKRILLGIDKGRRAADVSLKRAPSIRKLQENGQQGGYLRRSKTPNPDAAQQFPASRPVSFNERLASARSEEVSRQERQERIQKLRSTAFNVGQEEMEQYKSAAINLPDIAARPEQFSREEILASANRQNGGLQRSNTAPSIRSTSRVGLSDAEGPPPASAARVTKKKVPPAEVADRDASAFEPYSGLHLSKRVLPHKVLTRAVSGKKTYLIKDLLRHVKSPDWSLPDIEQDVVVMAIVASKSDPRHHRPAASAGGAQQQDRGKYMVITLVDLTYEVDLFLFNTGFDRFWKLTTGTVVAVLNPTILPPPAGREATGRFSLVINSDADTILEIGNARDLGYCKSVKRDGKLCHCWVNSKRTEYCEFHTNEAVRKVRNSRVELNGMDFGGGGGSTRYKANSYRVQPPKTDAQLKKEQEERKRGTYDRETQSRWFVSGASRSAGDDEREGGLADRVERGEALKRRLAQKERERDIAKRLGEIGGGAGKEADARALGLVAPRGGQPKVDLGRAKRKRPESSQSSSTANGGSLGGRAALGWGSVLGKKLTRMKEGEKLDGTKASSAISLGNSGPARGPGGGLDESPVRKKTRFVTEKGIREAGRESLGEPLSATSRGRQVVLDDDDDDDDDLIIVK</sequence>
<feature type="compositionally biased region" description="Polar residues" evidence="8">
    <location>
        <begin position="292"/>
        <end position="314"/>
    </location>
</feature>
<gene>
    <name evidence="11" type="ORF">QBC33DRAFT_450811</name>
</gene>
<feature type="compositionally biased region" description="Basic and acidic residues" evidence="8">
    <location>
        <begin position="575"/>
        <end position="594"/>
    </location>
</feature>
<evidence type="ECO:0000256" key="5">
    <source>
        <dbReference type="ARBA" id="ARBA00022771"/>
    </source>
</evidence>
<comment type="caution">
    <text evidence="11">The sequence shown here is derived from an EMBL/GenBank/DDBJ whole genome shotgun (WGS) entry which is preliminary data.</text>
</comment>
<dbReference type="InterPro" id="IPR055065">
    <property type="entry name" value="OB_MCM10"/>
</dbReference>
<dbReference type="GO" id="GO:0006270">
    <property type="term" value="P:DNA replication initiation"/>
    <property type="evidence" value="ECO:0007669"/>
    <property type="project" value="InterPro"/>
</dbReference>
<dbReference type="GeneID" id="85307767"/>
<dbReference type="PANTHER" id="PTHR13454">
    <property type="entry name" value="PROTEIN MCM10 HOMOLOG"/>
    <property type="match status" value="1"/>
</dbReference>
<dbReference type="EMBL" id="MU839007">
    <property type="protein sequence ID" value="KAK1767643.1"/>
    <property type="molecule type" value="Genomic_DNA"/>
</dbReference>
<evidence type="ECO:0000256" key="7">
    <source>
        <dbReference type="ARBA" id="ARBA00023242"/>
    </source>
</evidence>
<accession>A0AAJ0C203</accession>
<feature type="region of interest" description="Disordered" evidence="8">
    <location>
        <begin position="1"/>
        <end position="73"/>
    </location>
</feature>
<evidence type="ECO:0000313" key="12">
    <source>
        <dbReference type="Proteomes" id="UP001244011"/>
    </source>
</evidence>
<evidence type="ECO:0000259" key="10">
    <source>
        <dbReference type="Pfam" id="PF22379"/>
    </source>
</evidence>
<feature type="compositionally biased region" description="Basic and acidic residues" evidence="8">
    <location>
        <begin position="134"/>
        <end position="144"/>
    </location>
</feature>
<evidence type="ECO:0000256" key="8">
    <source>
        <dbReference type="SAM" id="MobiDB-lite"/>
    </source>
</evidence>
<dbReference type="GO" id="GO:0008270">
    <property type="term" value="F:zinc ion binding"/>
    <property type="evidence" value="ECO:0007669"/>
    <property type="project" value="UniProtKB-KW"/>
</dbReference>
<keyword evidence="3" id="KW-0235">DNA replication</keyword>
<dbReference type="Proteomes" id="UP001244011">
    <property type="component" value="Unassembled WGS sequence"/>
</dbReference>
<feature type="domain" description="Zinc finger Mcm10/DnaG-type" evidence="9">
    <location>
        <begin position="499"/>
        <end position="544"/>
    </location>
</feature>
<feature type="compositionally biased region" description="Low complexity" evidence="8">
    <location>
        <begin position="113"/>
        <end position="122"/>
    </location>
</feature>
<evidence type="ECO:0008006" key="13">
    <source>
        <dbReference type="Google" id="ProtNLM"/>
    </source>
</evidence>
<dbReference type="InterPro" id="IPR012340">
    <property type="entry name" value="NA-bd_OB-fold"/>
</dbReference>
<evidence type="ECO:0000256" key="4">
    <source>
        <dbReference type="ARBA" id="ARBA00022723"/>
    </source>
</evidence>
<dbReference type="InterPro" id="IPR015408">
    <property type="entry name" value="Znf_Mcm10/DnaG"/>
</dbReference>
<feature type="compositionally biased region" description="Low complexity" evidence="8">
    <location>
        <begin position="31"/>
        <end position="47"/>
    </location>
</feature>
<feature type="compositionally biased region" description="Basic and acidic residues" evidence="8">
    <location>
        <begin position="606"/>
        <end position="617"/>
    </location>
</feature>
<dbReference type="Pfam" id="PF22379">
    <property type="entry name" value="OB_MCM10"/>
    <property type="match status" value="1"/>
</dbReference>
<dbReference type="PANTHER" id="PTHR13454:SF11">
    <property type="entry name" value="PROTEIN MCM10 HOMOLOG"/>
    <property type="match status" value="1"/>
</dbReference>
<dbReference type="RefSeq" id="XP_060283856.1">
    <property type="nucleotide sequence ID" value="XM_060424580.1"/>
</dbReference>
<keyword evidence="4" id="KW-0479">Metal-binding</keyword>
<feature type="region of interest" description="Disordered" evidence="8">
    <location>
        <begin position="713"/>
        <end position="797"/>
    </location>
</feature>
<proteinExistence type="inferred from homology"/>
<dbReference type="GO" id="GO:0003697">
    <property type="term" value="F:single-stranded DNA binding"/>
    <property type="evidence" value="ECO:0007669"/>
    <property type="project" value="InterPro"/>
</dbReference>
<dbReference type="Gene3D" id="2.40.50.140">
    <property type="entry name" value="Nucleic acid-binding proteins"/>
    <property type="match status" value="1"/>
</dbReference>
<evidence type="ECO:0000313" key="11">
    <source>
        <dbReference type="EMBL" id="KAK1767643.1"/>
    </source>
</evidence>